<dbReference type="Proteomes" id="UP001146067">
    <property type="component" value="Unassembled WGS sequence"/>
</dbReference>
<evidence type="ECO:0000313" key="3">
    <source>
        <dbReference type="Proteomes" id="UP001146067"/>
    </source>
</evidence>
<feature type="domain" description="SnoaL-like" evidence="1">
    <location>
        <begin position="9"/>
        <end position="130"/>
    </location>
</feature>
<accession>A0A9X3PFN3</accession>
<sequence length="145" mass="15972">MRSTETLIRELADRAEITELLARQSLWLDERAADRTAEIFTADAVARTPGGEIRGAEAVAEHAIARHIEYDRTVHAIHSPIIGLDGDEAVVDCGVKAVFIVDGGKAVQLVEARYRFEARRTADGWRFSSLTVVPISRTTSVEQTL</sequence>
<gene>
    <name evidence="2" type="ORF">O1R50_24835</name>
</gene>
<protein>
    <submittedName>
        <fullName evidence="2">Nuclear transport factor 2 family protein</fullName>
    </submittedName>
</protein>
<dbReference type="AlphaFoldDB" id="A0A9X3PFN3"/>
<dbReference type="RefSeq" id="WP_270112953.1">
    <property type="nucleotide sequence ID" value="NZ_JAPZVP010000030.1"/>
</dbReference>
<dbReference type="SUPFAM" id="SSF54427">
    <property type="entry name" value="NTF2-like"/>
    <property type="match status" value="1"/>
</dbReference>
<evidence type="ECO:0000313" key="2">
    <source>
        <dbReference type="EMBL" id="MDA1362867.1"/>
    </source>
</evidence>
<name>A0A9X3PFN3_9ACTN</name>
<proteinExistence type="predicted"/>
<dbReference type="Pfam" id="PF13577">
    <property type="entry name" value="SnoaL_4"/>
    <property type="match status" value="1"/>
</dbReference>
<keyword evidence="3" id="KW-1185">Reference proteome</keyword>
<reference evidence="2" key="1">
    <citation type="submission" date="2022-12" db="EMBL/GenBank/DDBJ databases">
        <title>Gycomyces niveus sp.nov.,a novel actinomycete isolated from soil in Shouguan.</title>
        <authorList>
            <person name="Yang X."/>
        </authorList>
    </citation>
    <scope>NUCLEOTIDE SEQUENCE</scope>
    <source>
        <strain evidence="2">NEAU-A15</strain>
    </source>
</reference>
<dbReference type="Gene3D" id="3.10.450.50">
    <property type="match status" value="1"/>
</dbReference>
<dbReference type="CDD" id="cd00531">
    <property type="entry name" value="NTF2_like"/>
    <property type="match status" value="1"/>
</dbReference>
<dbReference type="InterPro" id="IPR032710">
    <property type="entry name" value="NTF2-like_dom_sf"/>
</dbReference>
<comment type="caution">
    <text evidence="2">The sequence shown here is derived from an EMBL/GenBank/DDBJ whole genome shotgun (WGS) entry which is preliminary data.</text>
</comment>
<dbReference type="InterPro" id="IPR037401">
    <property type="entry name" value="SnoaL-like"/>
</dbReference>
<organism evidence="2 3">
    <name type="scientific">Glycomyces luteolus</name>
    <dbReference type="NCBI Taxonomy" id="2670330"/>
    <lineage>
        <taxon>Bacteria</taxon>
        <taxon>Bacillati</taxon>
        <taxon>Actinomycetota</taxon>
        <taxon>Actinomycetes</taxon>
        <taxon>Glycomycetales</taxon>
        <taxon>Glycomycetaceae</taxon>
        <taxon>Glycomyces</taxon>
    </lineage>
</organism>
<dbReference type="EMBL" id="JAPZVP010000030">
    <property type="protein sequence ID" value="MDA1362867.1"/>
    <property type="molecule type" value="Genomic_DNA"/>
</dbReference>
<evidence type="ECO:0000259" key="1">
    <source>
        <dbReference type="Pfam" id="PF13577"/>
    </source>
</evidence>